<dbReference type="EMBL" id="HBUF01278271">
    <property type="protein sequence ID" value="CAG6686784.1"/>
    <property type="molecule type" value="Transcribed_RNA"/>
</dbReference>
<proteinExistence type="predicted"/>
<accession>A0A8D8RGD9</accession>
<dbReference type="EMBL" id="HBUF01466166">
    <property type="protein sequence ID" value="CAG6744412.1"/>
    <property type="molecule type" value="Transcribed_RNA"/>
</dbReference>
<protein>
    <submittedName>
        <fullName evidence="2">Uncharacterized protein</fullName>
    </submittedName>
</protein>
<reference evidence="2" key="1">
    <citation type="submission" date="2021-05" db="EMBL/GenBank/DDBJ databases">
        <authorList>
            <person name="Alioto T."/>
            <person name="Alioto T."/>
            <person name="Gomez Garrido J."/>
        </authorList>
    </citation>
    <scope>NUCLEOTIDE SEQUENCE</scope>
</reference>
<organism evidence="2">
    <name type="scientific">Cacopsylla melanoneura</name>
    <dbReference type="NCBI Taxonomy" id="428564"/>
    <lineage>
        <taxon>Eukaryota</taxon>
        <taxon>Metazoa</taxon>
        <taxon>Ecdysozoa</taxon>
        <taxon>Arthropoda</taxon>
        <taxon>Hexapoda</taxon>
        <taxon>Insecta</taxon>
        <taxon>Pterygota</taxon>
        <taxon>Neoptera</taxon>
        <taxon>Paraneoptera</taxon>
        <taxon>Hemiptera</taxon>
        <taxon>Sternorrhyncha</taxon>
        <taxon>Psylloidea</taxon>
        <taxon>Psyllidae</taxon>
        <taxon>Psyllinae</taxon>
        <taxon>Cacopsylla</taxon>
    </lineage>
</organism>
<sequence>MPLYHLPMNLLRLVSHLLYPISSMMNQTTIYLLPSPLSFKSFGKHNPTYPVTTSTRLSPQTTPPTARPIGNALTPVVTPLHPIGNALTPLLSHRQLIENELAPPTIQI</sequence>
<dbReference type="AlphaFoldDB" id="A0A8D8RGD9"/>
<feature type="region of interest" description="Disordered" evidence="1">
    <location>
        <begin position="50"/>
        <end position="69"/>
    </location>
</feature>
<evidence type="ECO:0000313" key="2">
    <source>
        <dbReference type="EMBL" id="CAG6648434.1"/>
    </source>
</evidence>
<name>A0A8D8RGD9_9HEMI</name>
<evidence type="ECO:0000256" key="1">
    <source>
        <dbReference type="SAM" id="MobiDB-lite"/>
    </source>
</evidence>
<dbReference type="EMBL" id="HBUF01151959">
    <property type="protein sequence ID" value="CAG6648434.1"/>
    <property type="molecule type" value="Transcribed_RNA"/>
</dbReference>
<feature type="compositionally biased region" description="Polar residues" evidence="1">
    <location>
        <begin position="50"/>
        <end position="60"/>
    </location>
</feature>